<accession>A0ABW9GFX7</accession>
<gene>
    <name evidence="2" type="ORF">P5G46_09210</name>
</gene>
<comment type="caution">
    <text evidence="2">The sequence shown here is derived from an EMBL/GenBank/DDBJ whole genome shotgun (WGS) entry which is preliminary data.</text>
</comment>
<evidence type="ECO:0000256" key="1">
    <source>
        <dbReference type="SAM" id="Phobius"/>
    </source>
</evidence>
<evidence type="ECO:0000313" key="2">
    <source>
        <dbReference type="EMBL" id="MFM2720679.1"/>
    </source>
</evidence>
<organism evidence="2 3">
    <name type="scientific">Microbacterium mcarthurae</name>
    <dbReference type="NCBI Taxonomy" id="3035918"/>
    <lineage>
        <taxon>Bacteria</taxon>
        <taxon>Bacillati</taxon>
        <taxon>Actinomycetota</taxon>
        <taxon>Actinomycetes</taxon>
        <taxon>Micrococcales</taxon>
        <taxon>Microbacteriaceae</taxon>
        <taxon>Microbacterium</taxon>
    </lineage>
</organism>
<dbReference type="RefSeq" id="WP_408905525.1">
    <property type="nucleotide sequence ID" value="NZ_JAROCE010000002.1"/>
</dbReference>
<keyword evidence="3" id="KW-1185">Reference proteome</keyword>
<keyword evidence="1" id="KW-1133">Transmembrane helix</keyword>
<feature type="transmembrane region" description="Helical" evidence="1">
    <location>
        <begin position="6"/>
        <end position="28"/>
    </location>
</feature>
<dbReference type="EMBL" id="JAROCE010000002">
    <property type="protein sequence ID" value="MFM2720679.1"/>
    <property type="molecule type" value="Genomic_DNA"/>
</dbReference>
<dbReference type="Proteomes" id="UP001630303">
    <property type="component" value="Unassembled WGS sequence"/>
</dbReference>
<keyword evidence="1" id="KW-0472">Membrane</keyword>
<keyword evidence="1" id="KW-0812">Transmembrane</keyword>
<evidence type="ECO:0008006" key="4">
    <source>
        <dbReference type="Google" id="ProtNLM"/>
    </source>
</evidence>
<name>A0ABW9GFX7_9MICO</name>
<evidence type="ECO:0000313" key="3">
    <source>
        <dbReference type="Proteomes" id="UP001630303"/>
    </source>
</evidence>
<protein>
    <recommendedName>
        <fullName evidence="4">Secreted protein</fullName>
    </recommendedName>
</protein>
<proteinExistence type="predicted"/>
<sequence length="391" mass="41752">MSDAPWTLPAAIALLAALIIVGVVAVVVRVRRRSPRAAAAAADARAAAEAVLLRLDDAANALDVALEAAAADDAPAELRRARAAALRGRDRGFEEVAALATSTRLPAQRRVDAVRLRDDLERRITDIDATRARLSEWTRAYGSPASRTAAARARRENIARTSGDPARLVTEARARFDDGEWTDADRADREARAALVRADAALGTPDAADAEVVEATMLLRRAERLFRAVEDAHRFLLQAAENAAGEVSAAEAEIATAVEIAQTRPDECLPDAVERLREAGAELRAASAGLPRRPRTAIEVVARARETRDEVLRQAPSARRRLEAARAALPGTLACARSAVAAAEAFANAPSIEQRLRLELARRELAAARSAADPFQALASARTAWHAVTDA</sequence>
<reference evidence="2 3" key="1">
    <citation type="submission" date="2023-03" db="EMBL/GenBank/DDBJ databases">
        <title>MT1 and MT2 Draft Genomes of Novel Species.</title>
        <authorList>
            <person name="Venkateswaran K."/>
        </authorList>
    </citation>
    <scope>NUCLEOTIDE SEQUENCE [LARGE SCALE GENOMIC DNA]</scope>
    <source>
        <strain evidence="2 3">IF8SW-P5</strain>
    </source>
</reference>